<evidence type="ECO:0000259" key="2">
    <source>
        <dbReference type="Pfam" id="PF01609"/>
    </source>
</evidence>
<gene>
    <name evidence="4" type="ORF">ACFPN6_36530</name>
</gene>
<accession>A0ABW0DHK4</accession>
<dbReference type="Proteomes" id="UP001596156">
    <property type="component" value="Unassembled WGS sequence"/>
</dbReference>
<feature type="domain" description="Insertion element IS402-like" evidence="3">
    <location>
        <begin position="11"/>
        <end position="63"/>
    </location>
</feature>
<name>A0ABW0DHK4_STRFI</name>
<sequence length="248" mass="27599">MGKRRSRPWIVSDELWSSIEPLLPEPAPKQVEGRPRVPDRQALCGILFVLHTGNQWEYLPQELDWSRAVIDSPPGFAGGGTPTHVRAARRGPQSGPGPVDRARPGGRHHIVTDGRGVPLAVSLTGGNRGGVTRLLPLLDEIPAVAGAVGRPRRRPDMLFAGRGCDHGKYRRLLRERGIRPVTAARGQPHGTGPGTFRRVVERTISWPPGFRRLRIRWERRDDIHEAFLGLAARLITTYRHVQRLCQGQ</sequence>
<evidence type="ECO:0000259" key="3">
    <source>
        <dbReference type="Pfam" id="PF13340"/>
    </source>
</evidence>
<organism evidence="4 5">
    <name type="scientific">Streptomyces fimbriatus</name>
    <dbReference type="NCBI Taxonomy" id="68197"/>
    <lineage>
        <taxon>Bacteria</taxon>
        <taxon>Bacillati</taxon>
        <taxon>Actinomycetota</taxon>
        <taxon>Actinomycetes</taxon>
        <taxon>Kitasatosporales</taxon>
        <taxon>Streptomycetaceae</taxon>
        <taxon>Streptomyces</taxon>
    </lineage>
</organism>
<dbReference type="InterPro" id="IPR025161">
    <property type="entry name" value="IS402-like_dom"/>
</dbReference>
<evidence type="ECO:0000313" key="5">
    <source>
        <dbReference type="Proteomes" id="UP001596156"/>
    </source>
</evidence>
<feature type="region of interest" description="Disordered" evidence="1">
    <location>
        <begin position="77"/>
        <end position="113"/>
    </location>
</feature>
<evidence type="ECO:0000313" key="4">
    <source>
        <dbReference type="EMBL" id="MFC5229928.1"/>
    </source>
</evidence>
<protein>
    <submittedName>
        <fullName evidence="4">Transposase</fullName>
    </submittedName>
</protein>
<dbReference type="EMBL" id="JBHSKL010000059">
    <property type="protein sequence ID" value="MFC5229928.1"/>
    <property type="molecule type" value="Genomic_DNA"/>
</dbReference>
<feature type="domain" description="Transposase IS4-like" evidence="2">
    <location>
        <begin position="84"/>
        <end position="186"/>
    </location>
</feature>
<dbReference type="Pfam" id="PF13340">
    <property type="entry name" value="DUF4096"/>
    <property type="match status" value="1"/>
</dbReference>
<dbReference type="PANTHER" id="PTHR30007">
    <property type="entry name" value="PHP DOMAIN PROTEIN"/>
    <property type="match status" value="1"/>
</dbReference>
<proteinExistence type="predicted"/>
<reference evidence="5" key="1">
    <citation type="journal article" date="2019" name="Int. J. Syst. Evol. Microbiol.">
        <title>The Global Catalogue of Microorganisms (GCM) 10K type strain sequencing project: providing services to taxonomists for standard genome sequencing and annotation.</title>
        <authorList>
            <consortium name="The Broad Institute Genomics Platform"/>
            <consortium name="The Broad Institute Genome Sequencing Center for Infectious Disease"/>
            <person name="Wu L."/>
            <person name="Ma J."/>
        </authorList>
    </citation>
    <scope>NUCLEOTIDE SEQUENCE [LARGE SCALE GENOMIC DNA]</scope>
    <source>
        <strain evidence="5">CCM 8479</strain>
    </source>
</reference>
<evidence type="ECO:0000256" key="1">
    <source>
        <dbReference type="SAM" id="MobiDB-lite"/>
    </source>
</evidence>
<keyword evidence="5" id="KW-1185">Reference proteome</keyword>
<dbReference type="Pfam" id="PF01609">
    <property type="entry name" value="DDE_Tnp_1"/>
    <property type="match status" value="1"/>
</dbReference>
<dbReference type="PANTHER" id="PTHR30007:SF1">
    <property type="entry name" value="BLR1914 PROTEIN"/>
    <property type="match status" value="1"/>
</dbReference>
<comment type="caution">
    <text evidence="4">The sequence shown here is derived from an EMBL/GenBank/DDBJ whole genome shotgun (WGS) entry which is preliminary data.</text>
</comment>
<dbReference type="InterPro" id="IPR002559">
    <property type="entry name" value="Transposase_11"/>
</dbReference>